<organism evidence="2 3">
    <name type="scientific">Thalassobaculum fulvum</name>
    <dbReference type="NCBI Taxonomy" id="1633335"/>
    <lineage>
        <taxon>Bacteria</taxon>
        <taxon>Pseudomonadati</taxon>
        <taxon>Pseudomonadota</taxon>
        <taxon>Alphaproteobacteria</taxon>
        <taxon>Rhodospirillales</taxon>
        <taxon>Thalassobaculaceae</taxon>
        <taxon>Thalassobaculum</taxon>
    </lineage>
</organism>
<dbReference type="AlphaFoldDB" id="A0A919CRH1"/>
<keyword evidence="3" id="KW-1185">Reference proteome</keyword>
<dbReference type="CDD" id="cd00293">
    <property type="entry name" value="USP-like"/>
    <property type="match status" value="1"/>
</dbReference>
<reference evidence="2" key="1">
    <citation type="journal article" date="2014" name="Int. J. Syst. Evol. Microbiol.">
        <title>Complete genome sequence of Corynebacterium casei LMG S-19264T (=DSM 44701T), isolated from a smear-ripened cheese.</title>
        <authorList>
            <consortium name="US DOE Joint Genome Institute (JGI-PGF)"/>
            <person name="Walter F."/>
            <person name="Albersmeier A."/>
            <person name="Kalinowski J."/>
            <person name="Ruckert C."/>
        </authorList>
    </citation>
    <scope>NUCLEOTIDE SEQUENCE</scope>
    <source>
        <strain evidence="2">KCTC 42651</strain>
    </source>
</reference>
<proteinExistence type="predicted"/>
<accession>A0A919CRH1</accession>
<dbReference type="InterPro" id="IPR014729">
    <property type="entry name" value="Rossmann-like_a/b/a_fold"/>
</dbReference>
<gene>
    <name evidence="2" type="ORF">GCM10017083_30480</name>
</gene>
<dbReference type="RefSeq" id="WP_189991098.1">
    <property type="nucleotide sequence ID" value="NZ_BMZS01000007.1"/>
</dbReference>
<dbReference type="Gene3D" id="3.40.50.620">
    <property type="entry name" value="HUPs"/>
    <property type="match status" value="1"/>
</dbReference>
<evidence type="ECO:0000259" key="1">
    <source>
        <dbReference type="Pfam" id="PF00582"/>
    </source>
</evidence>
<dbReference type="InterPro" id="IPR006016">
    <property type="entry name" value="UspA"/>
</dbReference>
<name>A0A919CRH1_9PROT</name>
<feature type="domain" description="UspA" evidence="1">
    <location>
        <begin position="16"/>
        <end position="152"/>
    </location>
</feature>
<evidence type="ECO:0000313" key="2">
    <source>
        <dbReference type="EMBL" id="GHD53748.1"/>
    </source>
</evidence>
<dbReference type="EMBL" id="BMZS01000007">
    <property type="protein sequence ID" value="GHD53748.1"/>
    <property type="molecule type" value="Genomic_DNA"/>
</dbReference>
<comment type="caution">
    <text evidence="2">The sequence shown here is derived from an EMBL/GenBank/DDBJ whole genome shotgun (WGS) entry which is preliminary data.</text>
</comment>
<dbReference type="Pfam" id="PF00582">
    <property type="entry name" value="Usp"/>
    <property type="match status" value="1"/>
</dbReference>
<reference evidence="2" key="2">
    <citation type="submission" date="2020-09" db="EMBL/GenBank/DDBJ databases">
        <authorList>
            <person name="Sun Q."/>
            <person name="Kim S."/>
        </authorList>
    </citation>
    <scope>NUCLEOTIDE SEQUENCE</scope>
    <source>
        <strain evidence="2">KCTC 42651</strain>
    </source>
</reference>
<sequence length="164" mass="18104">MSDTATEDLSAHPRVFLVVVDDSEEMRVALRFAGQRARHTGGRVALFRAIEPVEFQHWMGVGELMREEARQEAEALMERMSEQVVEMTGAIPIIYLREGTTREELLTLIDEERSISVLVLGAAAKSDNPGPLISYLASKGAARLRIPITIVPGSLTDEEIDALT</sequence>
<dbReference type="SUPFAM" id="SSF52402">
    <property type="entry name" value="Adenine nucleotide alpha hydrolases-like"/>
    <property type="match status" value="1"/>
</dbReference>
<dbReference type="Proteomes" id="UP000630353">
    <property type="component" value="Unassembled WGS sequence"/>
</dbReference>
<protein>
    <submittedName>
        <fullName evidence="2">Universal stress protein</fullName>
    </submittedName>
</protein>
<evidence type="ECO:0000313" key="3">
    <source>
        <dbReference type="Proteomes" id="UP000630353"/>
    </source>
</evidence>